<evidence type="ECO:0000313" key="3">
    <source>
        <dbReference type="Ensembl" id="ENSFCTP00005058786.1"/>
    </source>
</evidence>
<reference evidence="3" key="3">
    <citation type="submission" date="2025-09" db="UniProtKB">
        <authorList>
            <consortium name="Ensembl"/>
        </authorList>
    </citation>
    <scope>IDENTIFICATION</scope>
    <source>
        <strain evidence="3">breed Abyssinian</strain>
    </source>
</reference>
<dbReference type="InterPro" id="IPR051500">
    <property type="entry name" value="cTAGE_MIA/OTOR"/>
</dbReference>
<dbReference type="Proteomes" id="UP000823872">
    <property type="component" value="Chromosome C2"/>
</dbReference>
<evidence type="ECO:0000313" key="4">
    <source>
        <dbReference type="Proteomes" id="UP000823872"/>
    </source>
</evidence>
<proteinExistence type="predicted"/>
<feature type="compositionally biased region" description="Basic and acidic residues" evidence="2">
    <location>
        <begin position="267"/>
        <end position="283"/>
    </location>
</feature>
<dbReference type="PANTHER" id="PTHR23158:SF59">
    <property type="match status" value="1"/>
</dbReference>
<keyword evidence="1" id="KW-0175">Coiled coil</keyword>
<feature type="compositionally biased region" description="Basic and acidic residues" evidence="2">
    <location>
        <begin position="229"/>
        <end position="243"/>
    </location>
</feature>
<feature type="region of interest" description="Disordered" evidence="2">
    <location>
        <begin position="137"/>
        <end position="243"/>
    </location>
</feature>
<feature type="compositionally biased region" description="Polar residues" evidence="2">
    <location>
        <begin position="287"/>
        <end position="296"/>
    </location>
</feature>
<feature type="region of interest" description="Disordered" evidence="2">
    <location>
        <begin position="427"/>
        <end position="466"/>
    </location>
</feature>
<feature type="compositionally biased region" description="Pro residues" evidence="2">
    <location>
        <begin position="436"/>
        <end position="445"/>
    </location>
</feature>
<evidence type="ECO:0000256" key="1">
    <source>
        <dbReference type="ARBA" id="ARBA00023054"/>
    </source>
</evidence>
<dbReference type="Ensembl" id="ENSFCTT00005086692.1">
    <property type="protein sequence ID" value="ENSFCTP00005058786.1"/>
    <property type="gene ID" value="ENSFCTG00005031149.1"/>
</dbReference>
<evidence type="ECO:0000256" key="2">
    <source>
        <dbReference type="SAM" id="MobiDB-lite"/>
    </source>
</evidence>
<sequence>MRVSAGPEAPVRCGERTSGSLRHPVFPGAVLACAVVLVLTVRRQHSPRSAKTLGERCPARGEACGGRRESPGPASRADDALGPPPLTSQIPCSSATGIHLSSASLRDSVGFVKQAHASQPPTLPQVTDENAILRASEKDGEQGQKEITHDRGENPHCPESPETLNQEISRRRQRGQEREGDERLERAKARGEQGPKDQAGPSRPGAEHLLRAIPSPDLPGEDGAAGSGDVEHRGSAGNDHRPLQRAAGDLKDVAGDAGVAVSPRGPEGGHRDTARQRREDQHLTVEPTGQANSLRTQEAALQRENSQLESEIQQLKLQLQSLQDARDEHILQRHKKWFREEARCLEIKRKLANLYRDMNCTYQLRNLYKKMAQDVGQELERNSPYCHQEVLAHWDRAQKSWAAAVSTKRNLEALRAENDHIRPLLARRESSCQPFPRGPFAPAAPPAAQRGREGSGGSPGSPGSPL</sequence>
<name>A0ABI8AHZ3_FELCA</name>
<feature type="compositionally biased region" description="Basic and acidic residues" evidence="2">
    <location>
        <begin position="53"/>
        <end position="70"/>
    </location>
</feature>
<keyword evidence="4" id="KW-1185">Reference proteome</keyword>
<accession>A0ABI8AHZ3</accession>
<dbReference type="PROSITE" id="PS51257">
    <property type="entry name" value="PROKAR_LIPOPROTEIN"/>
    <property type="match status" value="1"/>
</dbReference>
<dbReference type="GeneTree" id="ENSGT00950000185378"/>
<reference evidence="3" key="2">
    <citation type="submission" date="2025-08" db="UniProtKB">
        <authorList>
            <consortium name="Ensembl"/>
        </authorList>
    </citation>
    <scope>IDENTIFICATION</scope>
    <source>
        <strain evidence="3">breed Abyssinian</strain>
    </source>
</reference>
<feature type="region of interest" description="Disordered" evidence="2">
    <location>
        <begin position="45"/>
        <end position="93"/>
    </location>
</feature>
<feature type="compositionally biased region" description="Basic and acidic residues" evidence="2">
    <location>
        <begin position="137"/>
        <end position="156"/>
    </location>
</feature>
<organism evidence="3 4">
    <name type="scientific">Felis catus</name>
    <name type="common">Cat</name>
    <name type="synonym">Felis silvestris catus</name>
    <dbReference type="NCBI Taxonomy" id="9685"/>
    <lineage>
        <taxon>Eukaryota</taxon>
        <taxon>Metazoa</taxon>
        <taxon>Chordata</taxon>
        <taxon>Craniata</taxon>
        <taxon>Vertebrata</taxon>
        <taxon>Euteleostomi</taxon>
        <taxon>Mammalia</taxon>
        <taxon>Eutheria</taxon>
        <taxon>Laurasiatheria</taxon>
        <taxon>Carnivora</taxon>
        <taxon>Feliformia</taxon>
        <taxon>Felidae</taxon>
        <taxon>Felinae</taxon>
        <taxon>Felis</taxon>
    </lineage>
</organism>
<reference evidence="3 4" key="1">
    <citation type="submission" date="2021-02" db="EMBL/GenBank/DDBJ databases">
        <title>Safari Cat Assemblies.</title>
        <authorList>
            <person name="Bredemeyer K.R."/>
            <person name="Murphy W.J."/>
        </authorList>
    </citation>
    <scope>NUCLEOTIDE SEQUENCE [LARGE SCALE GENOMIC DNA]</scope>
</reference>
<feature type="region of interest" description="Disordered" evidence="2">
    <location>
        <begin position="256"/>
        <end position="305"/>
    </location>
</feature>
<dbReference type="PANTHER" id="PTHR23158">
    <property type="entry name" value="MELANOMA INHIBITORY ACTIVITY-RELATED"/>
    <property type="match status" value="1"/>
</dbReference>
<feature type="compositionally biased region" description="Basic and acidic residues" evidence="2">
    <location>
        <begin position="168"/>
        <end position="195"/>
    </location>
</feature>
<protein>
    <submittedName>
        <fullName evidence="3">Uncharacterized protein</fullName>
    </submittedName>
</protein>